<dbReference type="GeneID" id="17353977"/>
<dbReference type="STRING" id="554065.E1ZHN3"/>
<dbReference type="SUPFAM" id="SSF48371">
    <property type="entry name" value="ARM repeat"/>
    <property type="match status" value="1"/>
</dbReference>
<dbReference type="InterPro" id="IPR014825">
    <property type="entry name" value="DNA_alkylation"/>
</dbReference>
<sequence>MARGSAAAASAGSAAAVAHLEALQHRLQAEADAEVKVGQDGYFKGVIFHRGVKTPAVEAVCKAFLKEVAAEPAGLRQLGLALLRQPLQEDKLAGMLCWRQCLLEAGLAEQWREELRALQQIYTDGHVFAWSTCDWICGRLLAPMIKLLLKSEPAQGEACASHVLAWCRHDNLWLRRSSVVAFVTMAKLPDDKASCLHVFPGFRASLLDALAATVRGEERFAQTGTGWVLRELGKGDSPCMLQFVGANLEHFSREGLRYALEHQPAAVRQPLMDRHKELVPMQRQQQQQQGEADASRPAAARRGRRRQDVKDAGLEQDADGEKQAAAAKRRRRKE</sequence>
<keyword evidence="3" id="KW-1185">Reference proteome</keyword>
<protein>
    <recommendedName>
        <fullName evidence="4">DNA alkylation repair enzyme</fullName>
    </recommendedName>
</protein>
<dbReference type="InParanoid" id="E1ZHN3"/>
<dbReference type="Pfam" id="PF08713">
    <property type="entry name" value="DNA_alkylation"/>
    <property type="match status" value="1"/>
</dbReference>
<dbReference type="CDD" id="cd06561">
    <property type="entry name" value="AlkD_like"/>
    <property type="match status" value="1"/>
</dbReference>
<evidence type="ECO:0000313" key="2">
    <source>
        <dbReference type="EMBL" id="EFN54492.1"/>
    </source>
</evidence>
<evidence type="ECO:0000313" key="3">
    <source>
        <dbReference type="Proteomes" id="UP000008141"/>
    </source>
</evidence>
<accession>E1ZHN3</accession>
<dbReference type="EMBL" id="GL433847">
    <property type="protein sequence ID" value="EFN54492.1"/>
    <property type="molecule type" value="Genomic_DNA"/>
</dbReference>
<feature type="region of interest" description="Disordered" evidence="1">
    <location>
        <begin position="279"/>
        <end position="334"/>
    </location>
</feature>
<dbReference type="eggNOG" id="ENOG502S5QV">
    <property type="taxonomic scope" value="Eukaryota"/>
</dbReference>
<dbReference type="PANTHER" id="PTHR34070:SF1">
    <property type="entry name" value="DNA ALKYLATION REPAIR PROTEIN"/>
    <property type="match status" value="1"/>
</dbReference>
<dbReference type="OrthoDB" id="565984at2759"/>
<dbReference type="RefSeq" id="XP_005846594.1">
    <property type="nucleotide sequence ID" value="XM_005846532.1"/>
</dbReference>
<reference evidence="2 3" key="1">
    <citation type="journal article" date="2010" name="Plant Cell">
        <title>The Chlorella variabilis NC64A genome reveals adaptation to photosymbiosis, coevolution with viruses, and cryptic sex.</title>
        <authorList>
            <person name="Blanc G."/>
            <person name="Duncan G."/>
            <person name="Agarkova I."/>
            <person name="Borodovsky M."/>
            <person name="Gurnon J."/>
            <person name="Kuo A."/>
            <person name="Lindquist E."/>
            <person name="Lucas S."/>
            <person name="Pangilinan J."/>
            <person name="Polle J."/>
            <person name="Salamov A."/>
            <person name="Terry A."/>
            <person name="Yamada T."/>
            <person name="Dunigan D.D."/>
            <person name="Grigoriev I.V."/>
            <person name="Claverie J.M."/>
            <person name="Van Etten J.L."/>
        </authorList>
    </citation>
    <scope>NUCLEOTIDE SEQUENCE [LARGE SCALE GENOMIC DNA]</scope>
    <source>
        <strain evidence="2 3">NC64A</strain>
    </source>
</reference>
<dbReference type="InterPro" id="IPR016024">
    <property type="entry name" value="ARM-type_fold"/>
</dbReference>
<dbReference type="Gene3D" id="1.25.10.90">
    <property type="match status" value="1"/>
</dbReference>
<dbReference type="PANTHER" id="PTHR34070">
    <property type="entry name" value="ARMADILLO-TYPE FOLD"/>
    <property type="match status" value="1"/>
</dbReference>
<dbReference type="KEGG" id="cvr:CHLNCDRAFT_135175"/>
<evidence type="ECO:0008006" key="4">
    <source>
        <dbReference type="Google" id="ProtNLM"/>
    </source>
</evidence>
<dbReference type="Proteomes" id="UP000008141">
    <property type="component" value="Unassembled WGS sequence"/>
</dbReference>
<proteinExistence type="predicted"/>
<evidence type="ECO:0000256" key="1">
    <source>
        <dbReference type="SAM" id="MobiDB-lite"/>
    </source>
</evidence>
<dbReference type="AlphaFoldDB" id="E1ZHN3"/>
<gene>
    <name evidence="2" type="ORF">CHLNCDRAFT_135175</name>
</gene>
<name>E1ZHN3_CHLVA</name>
<organism evidence="3">
    <name type="scientific">Chlorella variabilis</name>
    <name type="common">Green alga</name>
    <dbReference type="NCBI Taxonomy" id="554065"/>
    <lineage>
        <taxon>Eukaryota</taxon>
        <taxon>Viridiplantae</taxon>
        <taxon>Chlorophyta</taxon>
        <taxon>core chlorophytes</taxon>
        <taxon>Trebouxiophyceae</taxon>
        <taxon>Chlorellales</taxon>
        <taxon>Chlorellaceae</taxon>
        <taxon>Chlorella clade</taxon>
        <taxon>Chlorella</taxon>
    </lineage>
</organism>